<evidence type="ECO:0000256" key="2">
    <source>
        <dbReference type="ARBA" id="ARBA00023136"/>
    </source>
</evidence>
<sequence>MSTRPSYAPRAPRRRTPAVVLVTALVLAFAGFSAWRYADAATRDDLDFGRERDRVLAAAQAHVGTLNSIDAADPDAGLTRWLDATTGPLHEDLRRSRAASAETFERSGVTARATVTEAAVTELDTRAGTAKALATLRVERRGGADGAGTDRKRFEAGLERTGDGWKIASLTAITVEGSGT</sequence>
<accession>A0ABN2YCJ4</accession>
<dbReference type="RefSeq" id="WP_027754655.1">
    <property type="nucleotide sequence ID" value="NZ_BAAAPF010000086.1"/>
</dbReference>
<dbReference type="PANTHER" id="PTHR37042">
    <property type="entry name" value="OUTER MEMBRANE PROTEIN RV1973"/>
    <property type="match status" value="1"/>
</dbReference>
<dbReference type="Proteomes" id="UP001500443">
    <property type="component" value="Unassembled WGS sequence"/>
</dbReference>
<evidence type="ECO:0000313" key="4">
    <source>
        <dbReference type="Proteomes" id="UP001500443"/>
    </source>
</evidence>
<evidence type="ECO:0000313" key="3">
    <source>
        <dbReference type="EMBL" id="GAA2125134.1"/>
    </source>
</evidence>
<protein>
    <recommendedName>
        <fullName evidence="5">Mce-associated membrane protein</fullName>
    </recommendedName>
</protein>
<reference evidence="3 4" key="1">
    <citation type="journal article" date="2019" name="Int. J. Syst. Evol. Microbiol.">
        <title>The Global Catalogue of Microorganisms (GCM) 10K type strain sequencing project: providing services to taxonomists for standard genome sequencing and annotation.</title>
        <authorList>
            <consortium name="The Broad Institute Genomics Platform"/>
            <consortium name="The Broad Institute Genome Sequencing Center for Infectious Disease"/>
            <person name="Wu L."/>
            <person name="Ma J."/>
        </authorList>
    </citation>
    <scope>NUCLEOTIDE SEQUENCE [LARGE SCALE GENOMIC DNA]</scope>
    <source>
        <strain evidence="3 4">JCM 15481</strain>
    </source>
</reference>
<proteinExistence type="predicted"/>
<keyword evidence="2" id="KW-0472">Membrane</keyword>
<organism evidence="3 4">
    <name type="scientific">Streptomyces synnematoformans</name>
    <dbReference type="NCBI Taxonomy" id="415721"/>
    <lineage>
        <taxon>Bacteria</taxon>
        <taxon>Bacillati</taxon>
        <taxon>Actinomycetota</taxon>
        <taxon>Actinomycetes</taxon>
        <taxon>Kitasatosporales</taxon>
        <taxon>Streptomycetaceae</taxon>
        <taxon>Streptomyces</taxon>
    </lineage>
</organism>
<comment type="caution">
    <text evidence="3">The sequence shown here is derived from an EMBL/GenBank/DDBJ whole genome shotgun (WGS) entry which is preliminary data.</text>
</comment>
<comment type="subcellular location">
    <subcellularLocation>
        <location evidence="1">Membrane</location>
    </subcellularLocation>
</comment>
<evidence type="ECO:0008006" key="5">
    <source>
        <dbReference type="Google" id="ProtNLM"/>
    </source>
</evidence>
<evidence type="ECO:0000256" key="1">
    <source>
        <dbReference type="ARBA" id="ARBA00004370"/>
    </source>
</evidence>
<gene>
    <name evidence="3" type="ORF">GCM10009802_30500</name>
</gene>
<dbReference type="EMBL" id="BAAAPF010000086">
    <property type="protein sequence ID" value="GAA2125134.1"/>
    <property type="molecule type" value="Genomic_DNA"/>
</dbReference>
<dbReference type="PANTHER" id="PTHR37042:SF4">
    <property type="entry name" value="OUTER MEMBRANE PROTEIN RV1973"/>
    <property type="match status" value="1"/>
</dbReference>
<name>A0ABN2YCJ4_9ACTN</name>
<keyword evidence="4" id="KW-1185">Reference proteome</keyword>